<dbReference type="SUPFAM" id="SSF53474">
    <property type="entry name" value="alpha/beta-Hydrolases"/>
    <property type="match status" value="1"/>
</dbReference>
<dbReference type="Pfam" id="PF12146">
    <property type="entry name" value="Hydrolase_4"/>
    <property type="match status" value="1"/>
</dbReference>
<name>A0A6J4JJX9_9CHLR</name>
<accession>A0A6J4JJX9</accession>
<keyword evidence="1" id="KW-0812">Transmembrane</keyword>
<dbReference type="AlphaFoldDB" id="A0A6J4JJX9"/>
<keyword evidence="1" id="KW-1133">Transmembrane helix</keyword>
<dbReference type="PANTHER" id="PTHR12277">
    <property type="entry name" value="ALPHA/BETA HYDROLASE DOMAIN-CONTAINING PROTEIN"/>
    <property type="match status" value="1"/>
</dbReference>
<organism evidence="3">
    <name type="scientific">uncultured Chloroflexia bacterium</name>
    <dbReference type="NCBI Taxonomy" id="1672391"/>
    <lineage>
        <taxon>Bacteria</taxon>
        <taxon>Bacillati</taxon>
        <taxon>Chloroflexota</taxon>
        <taxon>Chloroflexia</taxon>
        <taxon>environmental samples</taxon>
    </lineage>
</organism>
<evidence type="ECO:0000256" key="1">
    <source>
        <dbReference type="SAM" id="Phobius"/>
    </source>
</evidence>
<evidence type="ECO:0000313" key="3">
    <source>
        <dbReference type="EMBL" id="CAA9280814.1"/>
    </source>
</evidence>
<dbReference type="EMBL" id="CADCTK010000785">
    <property type="protein sequence ID" value="CAA9280814.1"/>
    <property type="molecule type" value="Genomic_DNA"/>
</dbReference>
<gene>
    <name evidence="3" type="ORF">AVDCRST_MAG26-3363</name>
</gene>
<sequence>MKQLLMSILYVVVGVYIVVCAALYFLQERLLFLPEVLRPDFRYSFPMRFEEVSLPVRGATIHALRFKPEQPRGAILYLHGNAGSLRSWGAVAADFVRQGYEVFIPDYRGFGKSTGRITGERMLHEDAEAAYAYLRQHYGEERIVLYGRSLGTGIAVHLASSRQPKMLILETPYFSMRELATRQFPFVPAFLLKYPLRTDRFISGVTCPIYLIHGTEDEFIPYDSSVRLLPLIKSKHELVTIQGGGHNNLAQFAEYHAALARIMESDQPAP</sequence>
<feature type="transmembrane region" description="Helical" evidence="1">
    <location>
        <begin position="7"/>
        <end position="26"/>
    </location>
</feature>
<keyword evidence="1" id="KW-0472">Membrane</keyword>
<evidence type="ECO:0000259" key="2">
    <source>
        <dbReference type="Pfam" id="PF12146"/>
    </source>
</evidence>
<dbReference type="InterPro" id="IPR022742">
    <property type="entry name" value="Hydrolase_4"/>
</dbReference>
<proteinExistence type="predicted"/>
<feature type="domain" description="Serine aminopeptidase S33" evidence="2">
    <location>
        <begin position="70"/>
        <end position="180"/>
    </location>
</feature>
<protein>
    <recommendedName>
        <fullName evidence="2">Serine aminopeptidase S33 domain-containing protein</fullName>
    </recommendedName>
</protein>
<dbReference type="Gene3D" id="3.40.50.1820">
    <property type="entry name" value="alpha/beta hydrolase"/>
    <property type="match status" value="1"/>
</dbReference>
<dbReference type="InterPro" id="IPR029058">
    <property type="entry name" value="AB_hydrolase_fold"/>
</dbReference>
<dbReference type="PANTHER" id="PTHR12277:SF81">
    <property type="entry name" value="PROTEIN ABHD13"/>
    <property type="match status" value="1"/>
</dbReference>
<reference evidence="3" key="1">
    <citation type="submission" date="2020-02" db="EMBL/GenBank/DDBJ databases">
        <authorList>
            <person name="Meier V. D."/>
        </authorList>
    </citation>
    <scope>NUCLEOTIDE SEQUENCE</scope>
    <source>
        <strain evidence="3">AVDCRST_MAG26</strain>
    </source>
</reference>